<evidence type="ECO:0000256" key="1">
    <source>
        <dbReference type="ARBA" id="ARBA00000707"/>
    </source>
</evidence>
<evidence type="ECO:0000256" key="8">
    <source>
        <dbReference type="ARBA" id="ARBA00022801"/>
    </source>
</evidence>
<evidence type="ECO:0000259" key="14">
    <source>
        <dbReference type="PROSITE" id="PS50271"/>
    </source>
</evidence>
<dbReference type="PANTHER" id="PTHR24006:SF888">
    <property type="entry name" value="UBIQUITIN CARBOXYL-TERMINAL HYDROLASE 30"/>
    <property type="match status" value="1"/>
</dbReference>
<dbReference type="Proteomes" id="UP000193685">
    <property type="component" value="Unassembled WGS sequence"/>
</dbReference>
<evidence type="ECO:0000256" key="2">
    <source>
        <dbReference type="ARBA" id="ARBA00009085"/>
    </source>
</evidence>
<dbReference type="STRING" id="56484.A0A1Y2F1M6"/>
<comment type="caution">
    <text evidence="15">The sequence shown here is derived from an EMBL/GenBank/DDBJ whole genome shotgun (WGS) entry which is preliminary data.</text>
</comment>
<dbReference type="SUPFAM" id="SSF54001">
    <property type="entry name" value="Cysteine proteinases"/>
    <property type="match status" value="1"/>
</dbReference>
<evidence type="ECO:0000256" key="12">
    <source>
        <dbReference type="SAM" id="MobiDB-lite"/>
    </source>
</evidence>
<reference evidence="15 16" key="1">
    <citation type="submission" date="2016-07" db="EMBL/GenBank/DDBJ databases">
        <title>Pervasive Adenine N6-methylation of Active Genes in Fungi.</title>
        <authorList>
            <consortium name="DOE Joint Genome Institute"/>
            <person name="Mondo S.J."/>
            <person name="Dannebaum R.O."/>
            <person name="Kuo R.C."/>
            <person name="Labutti K."/>
            <person name="Haridas S."/>
            <person name="Kuo A."/>
            <person name="Salamov A."/>
            <person name="Ahrendt S.R."/>
            <person name="Lipzen A."/>
            <person name="Sullivan W."/>
            <person name="Andreopoulos W.B."/>
            <person name="Clum A."/>
            <person name="Lindquist E."/>
            <person name="Daum C."/>
            <person name="Ramamoorthy G.K."/>
            <person name="Gryganskyi A."/>
            <person name="Culley D."/>
            <person name="Magnuson J.K."/>
            <person name="James T.Y."/>
            <person name="O'Malley M.A."/>
            <person name="Stajich J.E."/>
            <person name="Spatafora J.W."/>
            <person name="Visel A."/>
            <person name="Grigoriev I.V."/>
        </authorList>
    </citation>
    <scope>NUCLEOTIDE SEQUENCE [LARGE SCALE GENOMIC DNA]</scope>
    <source>
        <strain evidence="15 16">12-1054</strain>
    </source>
</reference>
<evidence type="ECO:0000256" key="3">
    <source>
        <dbReference type="ARBA" id="ARBA00012759"/>
    </source>
</evidence>
<dbReference type="InterPro" id="IPR018200">
    <property type="entry name" value="USP_CS"/>
</dbReference>
<feature type="compositionally biased region" description="Polar residues" evidence="12">
    <location>
        <begin position="525"/>
        <end position="536"/>
    </location>
</feature>
<dbReference type="InterPro" id="IPR050164">
    <property type="entry name" value="Peptidase_C19"/>
</dbReference>
<dbReference type="InterPro" id="IPR001607">
    <property type="entry name" value="Znf_UBP"/>
</dbReference>
<keyword evidence="5" id="KW-0479">Metal-binding</keyword>
<evidence type="ECO:0000256" key="10">
    <source>
        <dbReference type="ARBA" id="ARBA00022833"/>
    </source>
</evidence>
<feature type="region of interest" description="Disordered" evidence="12">
    <location>
        <begin position="503"/>
        <end position="553"/>
    </location>
</feature>
<sequence>MPEIPETLVDDERPPEADDSGEDGAPIKPCPHLKKSCRMGRISPRIRALKDPALRVCKTCTKEKLVRGEEDGAAQLWLCLCCGHLFCGRYDRAHAAAHHERMGDSDCLMWNIESFSCWCYICDDSIRPDKHKNEVLVQVQKYWMKHAEVATPVEDEPVATAAVDVKYTALAAGLQNLGNTCYFNSVMQVLAAVDPLHEIVSPHPFEERSTLEIKSQTGLTSAFVKLLGEMYANGKEKAVLKPGALFGELSRRFPKFTRGQQQDAQELLHYLLDGLKTDETNPEAGAPLRRLRSRRKTVSQESEDIEMTDRPVIKQPGAADTWQPSGYIESIFEGRLASIVICSACKSVSTTYDQFEELSLSVLRQDKKGRIGDAKNGGERKSRFRAAFDDIRRSRNLSLTRANLSPGERKHKSRDAAPASYFSALEAADTPRGPLSPRTQRSEFLGIGAGTSMSEAVSEEDEPDVNGSSTATNEEKAQARGAFSISEAKKRLERLSFAFSSAASKTGSGSTKQVSAGSLSGGEEISSTMSQTSDASTVPAGASSMPAPSAQRVQHIQRLLREVEPTEAMLGTIEDCLRDFAAVEVMEGPNAFACEECAKLMYAPKSPKQQGEDEEMDGASLRSSGAGSGASQMNVDVPESDAAKVSAPKYILRKAFKRFLLADLPQVLILHLKRFQQSGKSMYSSLKKVDDIVRFEEYLDVSGYMLPRKDGNEDDSSKLYQCIGCVVHIGNIHSGHYVAYVLSRKTSSAAQEEMSNEAGSKEKQWIFASDSMVRPATWDEVSRSRAYMVFYQRVE</sequence>
<evidence type="ECO:0000256" key="5">
    <source>
        <dbReference type="ARBA" id="ARBA00022723"/>
    </source>
</evidence>
<dbReference type="InterPro" id="IPR001394">
    <property type="entry name" value="Peptidase_C19_UCH"/>
</dbReference>
<protein>
    <recommendedName>
        <fullName evidence="3">ubiquitinyl hydrolase 1</fullName>
        <ecNumber evidence="3">3.4.19.12</ecNumber>
    </recommendedName>
</protein>
<dbReference type="GO" id="GO:0016579">
    <property type="term" value="P:protein deubiquitination"/>
    <property type="evidence" value="ECO:0007669"/>
    <property type="project" value="InterPro"/>
</dbReference>
<feature type="region of interest" description="Disordered" evidence="12">
    <location>
        <begin position="427"/>
        <end position="485"/>
    </location>
</feature>
<comment type="similarity">
    <text evidence="2">Belongs to the peptidase C19 family.</text>
</comment>
<feature type="compositionally biased region" description="Low complexity" evidence="12">
    <location>
        <begin position="539"/>
        <end position="550"/>
    </location>
</feature>
<gene>
    <name evidence="15" type="ORF">BCR37DRAFT_394848</name>
</gene>
<dbReference type="OrthoDB" id="361536at2759"/>
<dbReference type="RefSeq" id="XP_040723145.1">
    <property type="nucleotide sequence ID" value="XM_040871534.1"/>
</dbReference>
<dbReference type="GO" id="GO:0005634">
    <property type="term" value="C:nucleus"/>
    <property type="evidence" value="ECO:0007669"/>
    <property type="project" value="TreeGrafter"/>
</dbReference>
<dbReference type="GO" id="GO:0006508">
    <property type="term" value="P:proteolysis"/>
    <property type="evidence" value="ECO:0007669"/>
    <property type="project" value="UniProtKB-KW"/>
</dbReference>
<evidence type="ECO:0000256" key="7">
    <source>
        <dbReference type="ARBA" id="ARBA00022786"/>
    </source>
</evidence>
<evidence type="ECO:0000256" key="9">
    <source>
        <dbReference type="ARBA" id="ARBA00022807"/>
    </source>
</evidence>
<dbReference type="PROSITE" id="PS00972">
    <property type="entry name" value="USP_1"/>
    <property type="match status" value="1"/>
</dbReference>
<dbReference type="Gene3D" id="3.90.70.10">
    <property type="entry name" value="Cysteine proteinases"/>
    <property type="match status" value="2"/>
</dbReference>
<evidence type="ECO:0000256" key="6">
    <source>
        <dbReference type="ARBA" id="ARBA00022771"/>
    </source>
</evidence>
<feature type="domain" description="UBP-type" evidence="14">
    <location>
        <begin position="28"/>
        <end position="146"/>
    </location>
</feature>
<feature type="compositionally biased region" description="Low complexity" evidence="12">
    <location>
        <begin position="618"/>
        <end position="631"/>
    </location>
</feature>
<proteinExistence type="inferred from homology"/>
<dbReference type="SUPFAM" id="SSF57850">
    <property type="entry name" value="RING/U-box"/>
    <property type="match status" value="1"/>
</dbReference>
<dbReference type="GO" id="GO:0004843">
    <property type="term" value="F:cysteine-type deubiquitinase activity"/>
    <property type="evidence" value="ECO:0007669"/>
    <property type="project" value="UniProtKB-EC"/>
</dbReference>
<dbReference type="EC" id="3.4.19.12" evidence="3"/>
<dbReference type="GO" id="GO:0005829">
    <property type="term" value="C:cytosol"/>
    <property type="evidence" value="ECO:0007669"/>
    <property type="project" value="TreeGrafter"/>
</dbReference>
<dbReference type="PROSITE" id="PS50235">
    <property type="entry name" value="USP_3"/>
    <property type="match status" value="1"/>
</dbReference>
<evidence type="ECO:0000313" key="15">
    <source>
        <dbReference type="EMBL" id="ORY77760.1"/>
    </source>
</evidence>
<evidence type="ECO:0000256" key="4">
    <source>
        <dbReference type="ARBA" id="ARBA00022670"/>
    </source>
</evidence>
<keyword evidence="10" id="KW-0862">Zinc</keyword>
<dbReference type="Pfam" id="PF02148">
    <property type="entry name" value="zf-UBP"/>
    <property type="match status" value="1"/>
</dbReference>
<dbReference type="OMA" id="AVGQWVY"/>
<feature type="region of interest" description="Disordered" evidence="12">
    <location>
        <begin position="1"/>
        <end position="29"/>
    </location>
</feature>
<dbReference type="GeneID" id="63788133"/>
<dbReference type="Pfam" id="PF00443">
    <property type="entry name" value="UCH"/>
    <property type="match status" value="1"/>
</dbReference>
<dbReference type="GO" id="GO:0008270">
    <property type="term" value="F:zinc ion binding"/>
    <property type="evidence" value="ECO:0007669"/>
    <property type="project" value="UniProtKB-KW"/>
</dbReference>
<dbReference type="Gene3D" id="3.30.40.10">
    <property type="entry name" value="Zinc/RING finger domain, C3HC4 (zinc finger)"/>
    <property type="match status" value="1"/>
</dbReference>
<comment type="catalytic activity">
    <reaction evidence="1">
        <text>Thiol-dependent hydrolysis of ester, thioester, amide, peptide and isopeptide bonds formed by the C-terminal Gly of ubiquitin (a 76-residue protein attached to proteins as an intracellular targeting signal).</text>
        <dbReference type="EC" id="3.4.19.12"/>
    </reaction>
</comment>
<feature type="compositionally biased region" description="Low complexity" evidence="12">
    <location>
        <begin position="503"/>
        <end position="512"/>
    </location>
</feature>
<evidence type="ECO:0000256" key="11">
    <source>
        <dbReference type="PROSITE-ProRule" id="PRU00502"/>
    </source>
</evidence>
<evidence type="ECO:0000313" key="16">
    <source>
        <dbReference type="Proteomes" id="UP000193685"/>
    </source>
</evidence>
<dbReference type="InterPro" id="IPR028889">
    <property type="entry name" value="USP"/>
</dbReference>
<keyword evidence="9" id="KW-0788">Thiol protease</keyword>
<dbReference type="AlphaFoldDB" id="A0A1Y2F1M6"/>
<dbReference type="PROSITE" id="PS50271">
    <property type="entry name" value="ZF_UBP"/>
    <property type="match status" value="1"/>
</dbReference>
<name>A0A1Y2F1M6_PROLT</name>
<keyword evidence="16" id="KW-1185">Reference proteome</keyword>
<feature type="region of interest" description="Disordered" evidence="12">
    <location>
        <begin position="278"/>
        <end position="308"/>
    </location>
</feature>
<keyword evidence="8" id="KW-0378">Hydrolase</keyword>
<dbReference type="PANTHER" id="PTHR24006">
    <property type="entry name" value="UBIQUITIN CARBOXYL-TERMINAL HYDROLASE"/>
    <property type="match status" value="1"/>
</dbReference>
<keyword evidence="6 11" id="KW-0863">Zinc-finger</keyword>
<keyword evidence="7" id="KW-0833">Ubl conjugation pathway</keyword>
<feature type="domain" description="USP" evidence="13">
    <location>
        <begin position="172"/>
        <end position="794"/>
    </location>
</feature>
<dbReference type="InterPro" id="IPR038765">
    <property type="entry name" value="Papain-like_cys_pep_sf"/>
</dbReference>
<dbReference type="EMBL" id="MCFI01000019">
    <property type="protein sequence ID" value="ORY77760.1"/>
    <property type="molecule type" value="Genomic_DNA"/>
</dbReference>
<organism evidence="15 16">
    <name type="scientific">Protomyces lactucae-debilis</name>
    <dbReference type="NCBI Taxonomy" id="2754530"/>
    <lineage>
        <taxon>Eukaryota</taxon>
        <taxon>Fungi</taxon>
        <taxon>Dikarya</taxon>
        <taxon>Ascomycota</taxon>
        <taxon>Taphrinomycotina</taxon>
        <taxon>Taphrinomycetes</taxon>
        <taxon>Taphrinales</taxon>
        <taxon>Protomycetaceae</taxon>
        <taxon>Protomyces</taxon>
    </lineage>
</organism>
<keyword evidence="4" id="KW-0645">Protease</keyword>
<dbReference type="InterPro" id="IPR013083">
    <property type="entry name" value="Znf_RING/FYVE/PHD"/>
</dbReference>
<evidence type="ECO:0000259" key="13">
    <source>
        <dbReference type="PROSITE" id="PS50235"/>
    </source>
</evidence>
<feature type="region of interest" description="Disordered" evidence="12">
    <location>
        <begin position="605"/>
        <end position="635"/>
    </location>
</feature>
<accession>A0A1Y2F1M6</accession>